<feature type="domain" description="2EXR" evidence="1">
    <location>
        <begin position="26"/>
        <end position="138"/>
    </location>
</feature>
<reference evidence="2" key="1">
    <citation type="journal article" date="2023" name="Mol. Phylogenet. Evol.">
        <title>Genome-scale phylogeny and comparative genomics of the fungal order Sordariales.</title>
        <authorList>
            <person name="Hensen N."/>
            <person name="Bonometti L."/>
            <person name="Westerberg I."/>
            <person name="Brannstrom I.O."/>
            <person name="Guillou S."/>
            <person name="Cros-Aarteil S."/>
            <person name="Calhoun S."/>
            <person name="Haridas S."/>
            <person name="Kuo A."/>
            <person name="Mondo S."/>
            <person name="Pangilinan J."/>
            <person name="Riley R."/>
            <person name="LaButti K."/>
            <person name="Andreopoulos B."/>
            <person name="Lipzen A."/>
            <person name="Chen C."/>
            <person name="Yan M."/>
            <person name="Daum C."/>
            <person name="Ng V."/>
            <person name="Clum A."/>
            <person name="Steindorff A."/>
            <person name="Ohm R.A."/>
            <person name="Martin F."/>
            <person name="Silar P."/>
            <person name="Natvig D.O."/>
            <person name="Lalanne C."/>
            <person name="Gautier V."/>
            <person name="Ament-Velasquez S.L."/>
            <person name="Kruys A."/>
            <person name="Hutchinson M.I."/>
            <person name="Powell A.J."/>
            <person name="Barry K."/>
            <person name="Miller A.N."/>
            <person name="Grigoriev I.V."/>
            <person name="Debuchy R."/>
            <person name="Gladieux P."/>
            <person name="Hiltunen Thoren M."/>
            <person name="Johannesson H."/>
        </authorList>
    </citation>
    <scope>NUCLEOTIDE SEQUENCE</scope>
    <source>
        <strain evidence="2">CBS 958.72</strain>
    </source>
</reference>
<sequence>MAPEPHLQIFGQPPTLPVADVASPAFPQFPSLPPELRLKIWRCALQRQRIIRVMLREWKEYLDTDAPTAAEDAPFVALVAGHQTVSKLMRVSCEARAEALAHYRVRIPCELVLPGTDSTPCQPRRLSALYFNPEHDFLMISSQWAVKNTLIEFLVRLKTSYDPRRVGLLNLAVDVNSLNANDLYQVRPPDLEPNAREAFRDTLAQLDEVFFVSEIRAGRIIDGWQSGFTGERHFNRSLPIMAATAAFERLRRDPREVSDDLRTKMYVRLFIGLDAVRLWRELLARWAISAPQIEYRCLMALDPTLGSDGDVTSRARAERFLEKEDDVWRRPMSEWRYPPKISEGSPFGDLLKERLHDPPPADRVPPEDLDRAVRPAFGFWLFPISMMKAVAEATAPVNTKLDLSQHWPELALMDLPF</sequence>
<dbReference type="Proteomes" id="UP001287356">
    <property type="component" value="Unassembled WGS sequence"/>
</dbReference>
<dbReference type="PANTHER" id="PTHR35910">
    <property type="entry name" value="2EXR DOMAIN-CONTAINING PROTEIN"/>
    <property type="match status" value="1"/>
</dbReference>
<dbReference type="AlphaFoldDB" id="A0AAE0TWQ4"/>
<reference evidence="2" key="2">
    <citation type="submission" date="2023-06" db="EMBL/GenBank/DDBJ databases">
        <authorList>
            <consortium name="Lawrence Berkeley National Laboratory"/>
            <person name="Haridas S."/>
            <person name="Hensen N."/>
            <person name="Bonometti L."/>
            <person name="Westerberg I."/>
            <person name="Brannstrom I.O."/>
            <person name="Guillou S."/>
            <person name="Cros-Aarteil S."/>
            <person name="Calhoun S."/>
            <person name="Kuo A."/>
            <person name="Mondo S."/>
            <person name="Pangilinan J."/>
            <person name="Riley R."/>
            <person name="Labutti K."/>
            <person name="Andreopoulos B."/>
            <person name="Lipzen A."/>
            <person name="Chen C."/>
            <person name="Yanf M."/>
            <person name="Daum C."/>
            <person name="Ng V."/>
            <person name="Clum A."/>
            <person name="Steindorff A."/>
            <person name="Ohm R."/>
            <person name="Martin F."/>
            <person name="Silar P."/>
            <person name="Natvig D."/>
            <person name="Lalanne C."/>
            <person name="Gautier V."/>
            <person name="Ament-Velasquez S.L."/>
            <person name="Kruys A."/>
            <person name="Hutchinson M.I."/>
            <person name="Powell A.J."/>
            <person name="Barry K."/>
            <person name="Miller A.N."/>
            <person name="Grigoriev I.V."/>
            <person name="Debuchy R."/>
            <person name="Gladieux P."/>
            <person name="Thoren M.H."/>
            <person name="Johannesson H."/>
        </authorList>
    </citation>
    <scope>NUCLEOTIDE SEQUENCE</scope>
    <source>
        <strain evidence="2">CBS 958.72</strain>
    </source>
</reference>
<comment type="caution">
    <text evidence="2">The sequence shown here is derived from an EMBL/GenBank/DDBJ whole genome shotgun (WGS) entry which is preliminary data.</text>
</comment>
<proteinExistence type="predicted"/>
<dbReference type="InterPro" id="IPR045518">
    <property type="entry name" value="2EXR"/>
</dbReference>
<gene>
    <name evidence="2" type="ORF">B0T24DRAFT_2598</name>
</gene>
<evidence type="ECO:0000313" key="3">
    <source>
        <dbReference type="Proteomes" id="UP001287356"/>
    </source>
</evidence>
<evidence type="ECO:0000259" key="1">
    <source>
        <dbReference type="Pfam" id="PF20150"/>
    </source>
</evidence>
<accession>A0AAE0TWQ4</accession>
<name>A0AAE0TWQ4_9PEZI</name>
<dbReference type="Pfam" id="PF20150">
    <property type="entry name" value="2EXR"/>
    <property type="match status" value="1"/>
</dbReference>
<dbReference type="EMBL" id="JAULSN010000001">
    <property type="protein sequence ID" value="KAK3382180.1"/>
    <property type="molecule type" value="Genomic_DNA"/>
</dbReference>
<dbReference type="PANTHER" id="PTHR35910:SF6">
    <property type="entry name" value="2EXR DOMAIN-CONTAINING PROTEIN"/>
    <property type="match status" value="1"/>
</dbReference>
<organism evidence="2 3">
    <name type="scientific">Lasiosphaeria ovina</name>
    <dbReference type="NCBI Taxonomy" id="92902"/>
    <lineage>
        <taxon>Eukaryota</taxon>
        <taxon>Fungi</taxon>
        <taxon>Dikarya</taxon>
        <taxon>Ascomycota</taxon>
        <taxon>Pezizomycotina</taxon>
        <taxon>Sordariomycetes</taxon>
        <taxon>Sordariomycetidae</taxon>
        <taxon>Sordariales</taxon>
        <taxon>Lasiosphaeriaceae</taxon>
        <taxon>Lasiosphaeria</taxon>
    </lineage>
</organism>
<keyword evidence="3" id="KW-1185">Reference proteome</keyword>
<evidence type="ECO:0000313" key="2">
    <source>
        <dbReference type="EMBL" id="KAK3382180.1"/>
    </source>
</evidence>
<protein>
    <recommendedName>
        <fullName evidence="1">2EXR domain-containing protein</fullName>
    </recommendedName>
</protein>